<evidence type="ECO:0000259" key="4">
    <source>
        <dbReference type="Pfam" id="PF25954"/>
    </source>
</evidence>
<sequence length="434" mass="47888">MASSLRDDLASLKIDRHHTEPREAPRDRRPKQGQDHGQIRKRNGIGLATILLWLIPLTLLGTAGGVAYQQYEKIRAKPEVTVGLVQTMTSGEAEKLLSAKGYLKSRHQAMIGATIPGRVERMFVEEGSKVKKGEVLAVLEHDDLKAILASKKAMLQKNEAEILEGRLDLKQKEREATRAARLYNQKTVAIEEIEKANAARDMASARVGAAEASMKLTQSNIEETQEMIRRMHLFAPFDGTVVEKQGEEGEVITPSAMSASIGRSAVVSLANLSTMEVETDIAENLLSRVALGQPAEVSVSAVPNMHYRGRLRQIIPMGDRSRGTIKVKVEILDPDEQLFPELVATVHFLPDKALNNPNANRAFLFVPKAAVIEENGHSIVWVINDQSRISKRRVEVVVTTDDLTRVDAGLKEGESVILNPANTLRENIEVKVSE</sequence>
<dbReference type="EMBL" id="CP155447">
    <property type="protein sequence ID" value="XBH03842.1"/>
    <property type="molecule type" value="Genomic_DNA"/>
</dbReference>
<feature type="domain" description="CusB-like beta-barrel" evidence="4">
    <location>
        <begin position="277"/>
        <end position="348"/>
    </location>
</feature>
<comment type="similarity">
    <text evidence="1">Belongs to the membrane fusion protein (MFP) (TC 8.A.1) family.</text>
</comment>
<gene>
    <name evidence="7" type="ORF">V5E97_36930</name>
</gene>
<evidence type="ECO:0000256" key="3">
    <source>
        <dbReference type="SAM" id="Phobius"/>
    </source>
</evidence>
<dbReference type="GO" id="GO:0015562">
    <property type="term" value="F:efflux transmembrane transporter activity"/>
    <property type="evidence" value="ECO:0007669"/>
    <property type="project" value="TreeGrafter"/>
</dbReference>
<dbReference type="Pfam" id="PF25973">
    <property type="entry name" value="BSH_CzcB"/>
    <property type="match status" value="1"/>
</dbReference>
<feature type="region of interest" description="Disordered" evidence="2">
    <location>
        <begin position="1"/>
        <end position="39"/>
    </location>
</feature>
<organism evidence="7">
    <name type="scientific">Singulisphaera sp. Ch08</name>
    <dbReference type="NCBI Taxonomy" id="3120278"/>
    <lineage>
        <taxon>Bacteria</taxon>
        <taxon>Pseudomonadati</taxon>
        <taxon>Planctomycetota</taxon>
        <taxon>Planctomycetia</taxon>
        <taxon>Isosphaerales</taxon>
        <taxon>Isosphaeraceae</taxon>
        <taxon>Singulisphaera</taxon>
    </lineage>
</organism>
<dbReference type="Gene3D" id="2.40.50.100">
    <property type="match status" value="1"/>
</dbReference>
<feature type="compositionally biased region" description="Basic and acidic residues" evidence="2">
    <location>
        <begin position="1"/>
        <end position="38"/>
    </location>
</feature>
<dbReference type="InterPro" id="IPR058637">
    <property type="entry name" value="YknX-like_C"/>
</dbReference>
<dbReference type="GO" id="GO:1990281">
    <property type="term" value="C:efflux pump complex"/>
    <property type="evidence" value="ECO:0007669"/>
    <property type="project" value="TreeGrafter"/>
</dbReference>
<dbReference type="RefSeq" id="WP_406696584.1">
    <property type="nucleotide sequence ID" value="NZ_CP155447.1"/>
</dbReference>
<dbReference type="InterPro" id="IPR006143">
    <property type="entry name" value="RND_pump_MFP"/>
</dbReference>
<dbReference type="PANTHER" id="PTHR30469">
    <property type="entry name" value="MULTIDRUG RESISTANCE PROTEIN MDTA"/>
    <property type="match status" value="1"/>
</dbReference>
<dbReference type="InterPro" id="IPR058647">
    <property type="entry name" value="BSH_CzcB-like"/>
</dbReference>
<dbReference type="Gene3D" id="2.40.420.20">
    <property type="match status" value="1"/>
</dbReference>
<keyword evidence="3" id="KW-1133">Transmembrane helix</keyword>
<feature type="domain" description="CzcB-like barrel-sandwich hybrid" evidence="5">
    <location>
        <begin position="109"/>
        <end position="256"/>
    </location>
</feature>
<dbReference type="NCBIfam" id="TIGR01730">
    <property type="entry name" value="RND_mfp"/>
    <property type="match status" value="1"/>
</dbReference>
<keyword evidence="3" id="KW-0812">Transmembrane</keyword>
<dbReference type="Pfam" id="PF25954">
    <property type="entry name" value="Beta-barrel_RND_2"/>
    <property type="match status" value="1"/>
</dbReference>
<evidence type="ECO:0000259" key="6">
    <source>
        <dbReference type="Pfam" id="PF25989"/>
    </source>
</evidence>
<dbReference type="InterPro" id="IPR058792">
    <property type="entry name" value="Beta-barrel_RND_2"/>
</dbReference>
<evidence type="ECO:0000256" key="1">
    <source>
        <dbReference type="ARBA" id="ARBA00009477"/>
    </source>
</evidence>
<evidence type="ECO:0000259" key="5">
    <source>
        <dbReference type="Pfam" id="PF25973"/>
    </source>
</evidence>
<protein>
    <submittedName>
        <fullName evidence="7">Efflux RND transporter periplasmic adaptor subunit</fullName>
    </submittedName>
</protein>
<feature type="transmembrane region" description="Helical" evidence="3">
    <location>
        <begin position="45"/>
        <end position="68"/>
    </location>
</feature>
<feature type="domain" description="YknX-like C-terminal permuted SH3-like" evidence="6">
    <location>
        <begin position="366"/>
        <end position="432"/>
    </location>
</feature>
<dbReference type="PANTHER" id="PTHR30469:SF15">
    <property type="entry name" value="HLYD FAMILY OF SECRETION PROTEINS"/>
    <property type="match status" value="1"/>
</dbReference>
<keyword evidence="3" id="KW-0472">Membrane</keyword>
<dbReference type="AlphaFoldDB" id="A0AAU7CFY5"/>
<proteinExistence type="inferred from homology"/>
<reference evidence="7" key="1">
    <citation type="submission" date="2024-05" db="EMBL/GenBank/DDBJ databases">
        <title>Planctomycetes of the genus Singulisphaera possess chitinolytic capabilities.</title>
        <authorList>
            <person name="Ivanova A."/>
        </authorList>
    </citation>
    <scope>NUCLEOTIDE SEQUENCE</scope>
    <source>
        <strain evidence="7">Ch08T</strain>
    </source>
</reference>
<dbReference type="Gene3D" id="2.40.30.170">
    <property type="match status" value="1"/>
</dbReference>
<evidence type="ECO:0000313" key="7">
    <source>
        <dbReference type="EMBL" id="XBH03842.1"/>
    </source>
</evidence>
<name>A0AAU7CFY5_9BACT</name>
<accession>A0AAU7CFY5</accession>
<dbReference type="Gene3D" id="1.10.287.470">
    <property type="entry name" value="Helix hairpin bin"/>
    <property type="match status" value="1"/>
</dbReference>
<evidence type="ECO:0000256" key="2">
    <source>
        <dbReference type="SAM" id="MobiDB-lite"/>
    </source>
</evidence>
<dbReference type="SUPFAM" id="SSF111369">
    <property type="entry name" value="HlyD-like secretion proteins"/>
    <property type="match status" value="1"/>
</dbReference>
<dbReference type="Pfam" id="PF25989">
    <property type="entry name" value="YknX_C"/>
    <property type="match status" value="1"/>
</dbReference>